<keyword evidence="1" id="KW-0472">Membrane</keyword>
<keyword evidence="1" id="KW-0812">Transmembrane</keyword>
<reference evidence="2 3" key="1">
    <citation type="journal article" date="2018" name="Nat. Ecol. Evol.">
        <title>Pezizomycetes genomes reveal the molecular basis of ectomycorrhizal truffle lifestyle.</title>
        <authorList>
            <person name="Murat C."/>
            <person name="Payen T."/>
            <person name="Noel B."/>
            <person name="Kuo A."/>
            <person name="Morin E."/>
            <person name="Chen J."/>
            <person name="Kohler A."/>
            <person name="Krizsan K."/>
            <person name="Balestrini R."/>
            <person name="Da Silva C."/>
            <person name="Montanini B."/>
            <person name="Hainaut M."/>
            <person name="Levati E."/>
            <person name="Barry K.W."/>
            <person name="Belfiori B."/>
            <person name="Cichocki N."/>
            <person name="Clum A."/>
            <person name="Dockter R.B."/>
            <person name="Fauchery L."/>
            <person name="Guy J."/>
            <person name="Iotti M."/>
            <person name="Le Tacon F."/>
            <person name="Lindquist E.A."/>
            <person name="Lipzen A."/>
            <person name="Malagnac F."/>
            <person name="Mello A."/>
            <person name="Molinier V."/>
            <person name="Miyauchi S."/>
            <person name="Poulain J."/>
            <person name="Riccioni C."/>
            <person name="Rubini A."/>
            <person name="Sitrit Y."/>
            <person name="Splivallo R."/>
            <person name="Traeger S."/>
            <person name="Wang M."/>
            <person name="Zifcakova L."/>
            <person name="Wipf D."/>
            <person name="Zambonelli A."/>
            <person name="Paolocci F."/>
            <person name="Nowrousian M."/>
            <person name="Ottonello S."/>
            <person name="Baldrian P."/>
            <person name="Spatafora J.W."/>
            <person name="Henrissat B."/>
            <person name="Nagy L.G."/>
            <person name="Aury J.M."/>
            <person name="Wincker P."/>
            <person name="Grigoriev I.V."/>
            <person name="Bonfante P."/>
            <person name="Martin F.M."/>
        </authorList>
    </citation>
    <scope>NUCLEOTIDE SEQUENCE [LARGE SCALE GENOMIC DNA]</scope>
    <source>
        <strain evidence="2 3">120613-1</strain>
    </source>
</reference>
<evidence type="ECO:0000313" key="2">
    <source>
        <dbReference type="EMBL" id="RPA96760.1"/>
    </source>
</evidence>
<dbReference type="EMBL" id="ML120411">
    <property type="protein sequence ID" value="RPA96760.1"/>
    <property type="molecule type" value="Genomic_DNA"/>
</dbReference>
<evidence type="ECO:0000256" key="1">
    <source>
        <dbReference type="SAM" id="Phobius"/>
    </source>
</evidence>
<keyword evidence="1" id="KW-1133">Transmembrane helix</keyword>
<name>A0A3N4JK19_9PEZI</name>
<dbReference type="Proteomes" id="UP000276215">
    <property type="component" value="Unassembled WGS sequence"/>
</dbReference>
<protein>
    <submittedName>
        <fullName evidence="2">Uncharacterized protein</fullName>
    </submittedName>
</protein>
<organism evidence="2 3">
    <name type="scientific">Choiromyces venosus 120613-1</name>
    <dbReference type="NCBI Taxonomy" id="1336337"/>
    <lineage>
        <taxon>Eukaryota</taxon>
        <taxon>Fungi</taxon>
        <taxon>Dikarya</taxon>
        <taxon>Ascomycota</taxon>
        <taxon>Pezizomycotina</taxon>
        <taxon>Pezizomycetes</taxon>
        <taxon>Pezizales</taxon>
        <taxon>Tuberaceae</taxon>
        <taxon>Choiromyces</taxon>
    </lineage>
</organism>
<accession>A0A3N4JK19</accession>
<gene>
    <name evidence="2" type="ORF">L873DRAFT_1194004</name>
</gene>
<proteinExistence type="predicted"/>
<dbReference type="AlphaFoldDB" id="A0A3N4JK19"/>
<evidence type="ECO:0000313" key="3">
    <source>
        <dbReference type="Proteomes" id="UP000276215"/>
    </source>
</evidence>
<feature type="transmembrane region" description="Helical" evidence="1">
    <location>
        <begin position="12"/>
        <end position="35"/>
    </location>
</feature>
<keyword evidence="3" id="KW-1185">Reference proteome</keyword>
<sequence length="155" mass="17965">MIALRSLRGLNGILLSFFGLTSGGAAAFCLGRYLLCAFAGSTITRLYRLRRISWPLLSYSRMSGSTDFLFFKSFLEDSVLSEWVNVFLFLLSRELQSPFFFFFFEWWSEDNIVIFKYNELQAPFLIRALVRPGFPAPFSSSRLQELCSLCLRRFI</sequence>